<dbReference type="Pfam" id="PF13905">
    <property type="entry name" value="Thioredoxin_8"/>
    <property type="match status" value="1"/>
</dbReference>
<dbReference type="AlphaFoldDB" id="A0A150Y243"/>
<feature type="domain" description="Thioredoxin" evidence="5">
    <location>
        <begin position="373"/>
        <end position="523"/>
    </location>
</feature>
<dbReference type="STRING" id="1914963.AWW67_17310"/>
<dbReference type="Gene3D" id="3.40.30.10">
    <property type="entry name" value="Glutaredoxin"/>
    <property type="match status" value="1"/>
</dbReference>
<organism evidence="6 7">
    <name type="scientific">Roseivirga seohaensis</name>
    <dbReference type="NCBI Taxonomy" id="1914963"/>
    <lineage>
        <taxon>Bacteria</taxon>
        <taxon>Pseudomonadati</taxon>
        <taxon>Bacteroidota</taxon>
        <taxon>Cytophagia</taxon>
        <taxon>Cytophagales</taxon>
        <taxon>Roseivirgaceae</taxon>
        <taxon>Roseivirga</taxon>
    </lineage>
</organism>
<protein>
    <recommendedName>
        <fullName evidence="5">Thioredoxin domain-containing protein</fullName>
    </recommendedName>
</protein>
<dbReference type="GO" id="GO:0030313">
    <property type="term" value="C:cell envelope"/>
    <property type="evidence" value="ECO:0007669"/>
    <property type="project" value="UniProtKB-SubCell"/>
</dbReference>
<dbReference type="PANTHER" id="PTHR42852">
    <property type="entry name" value="THIOL:DISULFIDE INTERCHANGE PROTEIN DSBE"/>
    <property type="match status" value="1"/>
</dbReference>
<evidence type="ECO:0000256" key="1">
    <source>
        <dbReference type="ARBA" id="ARBA00004196"/>
    </source>
</evidence>
<dbReference type="EMBL" id="LRPB01000006">
    <property type="protein sequence ID" value="KYG84998.1"/>
    <property type="molecule type" value="Genomic_DNA"/>
</dbReference>
<comment type="caution">
    <text evidence="6">The sequence shown here is derived from an EMBL/GenBank/DDBJ whole genome shotgun (WGS) entry which is preliminary data.</text>
</comment>
<accession>A0A150Y243</accession>
<keyword evidence="4" id="KW-0676">Redox-active center</keyword>
<evidence type="ECO:0000259" key="5">
    <source>
        <dbReference type="PROSITE" id="PS51352"/>
    </source>
</evidence>
<dbReference type="InterPro" id="IPR012336">
    <property type="entry name" value="Thioredoxin-like_fold"/>
</dbReference>
<dbReference type="PROSITE" id="PS51352">
    <property type="entry name" value="THIOREDOXIN_2"/>
    <property type="match status" value="1"/>
</dbReference>
<proteinExistence type="predicted"/>
<dbReference type="InterPro" id="IPR036249">
    <property type="entry name" value="Thioredoxin-like_sf"/>
</dbReference>
<comment type="subcellular location">
    <subcellularLocation>
        <location evidence="1">Cell envelope</location>
    </subcellularLocation>
</comment>
<evidence type="ECO:0000313" key="7">
    <source>
        <dbReference type="Proteomes" id="UP000075663"/>
    </source>
</evidence>
<dbReference type="InterPro" id="IPR050553">
    <property type="entry name" value="Thioredoxin_ResA/DsbE_sf"/>
</dbReference>
<evidence type="ECO:0000256" key="2">
    <source>
        <dbReference type="ARBA" id="ARBA00022748"/>
    </source>
</evidence>
<evidence type="ECO:0000256" key="3">
    <source>
        <dbReference type="ARBA" id="ARBA00023157"/>
    </source>
</evidence>
<evidence type="ECO:0000313" key="6">
    <source>
        <dbReference type="EMBL" id="KYG84998.1"/>
    </source>
</evidence>
<dbReference type="PROSITE" id="PS51257">
    <property type="entry name" value="PROKAR_LIPOPROTEIN"/>
    <property type="match status" value="1"/>
</dbReference>
<gene>
    <name evidence="6" type="ORF">AWW67_17310</name>
</gene>
<dbReference type="InterPro" id="IPR013766">
    <property type="entry name" value="Thioredoxin_domain"/>
</dbReference>
<keyword evidence="2" id="KW-0201">Cytochrome c-type biogenesis</keyword>
<dbReference type="PANTHER" id="PTHR42852:SF6">
    <property type="entry name" value="THIOL:DISULFIDE INTERCHANGE PROTEIN DSBE"/>
    <property type="match status" value="1"/>
</dbReference>
<name>A0A150Y243_9BACT</name>
<reference evidence="6 7" key="1">
    <citation type="submission" date="2016-01" db="EMBL/GenBank/DDBJ databases">
        <title>Genome sequencing of Roseivirga seohaensis SW-152.</title>
        <authorList>
            <person name="Selvaratnam C."/>
            <person name="Thevarajoo S."/>
            <person name="Goh K.M."/>
            <person name="Ee R."/>
            <person name="Chan K.-G."/>
            <person name="Chong C.S."/>
        </authorList>
    </citation>
    <scope>NUCLEOTIDE SEQUENCE [LARGE SCALE GENOMIC DNA]</scope>
    <source>
        <strain evidence="6 7">SW-152</strain>
    </source>
</reference>
<dbReference type="GO" id="GO:0017004">
    <property type="term" value="P:cytochrome complex assembly"/>
    <property type="evidence" value="ECO:0007669"/>
    <property type="project" value="UniProtKB-KW"/>
</dbReference>
<keyword evidence="3" id="KW-1015">Disulfide bond</keyword>
<dbReference type="SUPFAM" id="SSF52833">
    <property type="entry name" value="Thioredoxin-like"/>
    <property type="match status" value="1"/>
</dbReference>
<dbReference type="Proteomes" id="UP000075663">
    <property type="component" value="Unassembled WGS sequence"/>
</dbReference>
<evidence type="ECO:0000256" key="4">
    <source>
        <dbReference type="ARBA" id="ARBA00023284"/>
    </source>
</evidence>
<dbReference type="CDD" id="cd02966">
    <property type="entry name" value="TlpA_like_family"/>
    <property type="match status" value="1"/>
</dbReference>
<sequence>MKQLIFLSALFIFFGCSPTNTSKEAGKEPTNQIVLIFNKPVQNGSYRNQIGSQNGDEIQFLDDHMIEQRLHLNIGAESDTVIVESKRDLVEIRLMYKGVDELKYLFQNGDSIVFNYSDIKPIAKVINRQEDYTVTNFSLVERDSIALDEYTALDIAKMPILLHYRAKDMNRDDYSSFMKKIDQMTLKNIPLEIEREYTILEALKAEQKISNDQFLYRLQNIYFQLLELQASPLNKKGVENPKFMSLKAFSQDLENRFPDIRTKRGDSLLYNSAYASFFHYSTSIEFSSKVSQYEYKTETAGGRITNYPQAYDSVQVSSQLTAIEKKKLQFAYIEKLFQDAGYFPIEKRWEYLNKFKNDYQDSAMVDFLVKKFNIKFKIDDDLELVDKAGKVTSLEALITSHKGKVLYIDYWASWCGPCINEMPSSKQLQKGLANDNIVYIYLSSDRTDRPWQKTMERLELNEGLHFRIDNAGYTTKMEELNIPSIPRYMIYDTKGKLVNNNAPRPSQSKVLKAELMKYIETSK</sequence>
<dbReference type="RefSeq" id="WP_062300447.1">
    <property type="nucleotide sequence ID" value="NZ_LRPB01000006.1"/>
</dbReference>